<organism evidence="1">
    <name type="scientific">Arundo donax</name>
    <name type="common">Giant reed</name>
    <name type="synonym">Donax arundinaceus</name>
    <dbReference type="NCBI Taxonomy" id="35708"/>
    <lineage>
        <taxon>Eukaryota</taxon>
        <taxon>Viridiplantae</taxon>
        <taxon>Streptophyta</taxon>
        <taxon>Embryophyta</taxon>
        <taxon>Tracheophyta</taxon>
        <taxon>Spermatophyta</taxon>
        <taxon>Magnoliopsida</taxon>
        <taxon>Liliopsida</taxon>
        <taxon>Poales</taxon>
        <taxon>Poaceae</taxon>
        <taxon>PACMAD clade</taxon>
        <taxon>Arundinoideae</taxon>
        <taxon>Arundineae</taxon>
        <taxon>Arundo</taxon>
    </lineage>
</organism>
<accession>A0A0A9FBT1</accession>
<reference evidence="1" key="1">
    <citation type="submission" date="2014-09" db="EMBL/GenBank/DDBJ databases">
        <authorList>
            <person name="Magalhaes I.L.F."/>
            <person name="Oliveira U."/>
            <person name="Santos F.R."/>
            <person name="Vidigal T.H.D.A."/>
            <person name="Brescovit A.D."/>
            <person name="Santos A.J."/>
        </authorList>
    </citation>
    <scope>NUCLEOTIDE SEQUENCE</scope>
    <source>
        <tissue evidence="1">Shoot tissue taken approximately 20 cm above the soil surface</tissue>
    </source>
</reference>
<sequence length="18" mass="1943">MSETKKSTAVRSGTPHLL</sequence>
<name>A0A0A9FBT1_ARUDO</name>
<dbReference type="AlphaFoldDB" id="A0A0A9FBT1"/>
<proteinExistence type="predicted"/>
<evidence type="ECO:0000313" key="1">
    <source>
        <dbReference type="EMBL" id="JAE07581.1"/>
    </source>
</evidence>
<dbReference type="EMBL" id="GBRH01190315">
    <property type="protein sequence ID" value="JAE07581.1"/>
    <property type="molecule type" value="Transcribed_RNA"/>
</dbReference>
<protein>
    <submittedName>
        <fullName evidence="1">Uncharacterized protein</fullName>
    </submittedName>
</protein>
<reference evidence="1" key="2">
    <citation type="journal article" date="2015" name="Data Brief">
        <title>Shoot transcriptome of the giant reed, Arundo donax.</title>
        <authorList>
            <person name="Barrero R.A."/>
            <person name="Guerrero F.D."/>
            <person name="Moolhuijzen P."/>
            <person name="Goolsby J.A."/>
            <person name="Tidwell J."/>
            <person name="Bellgard S.E."/>
            <person name="Bellgard M.I."/>
        </authorList>
    </citation>
    <scope>NUCLEOTIDE SEQUENCE</scope>
    <source>
        <tissue evidence="1">Shoot tissue taken approximately 20 cm above the soil surface</tissue>
    </source>
</reference>